<dbReference type="PANTHER" id="PTHR37313:SF4">
    <property type="entry name" value="CONSERVED MEMBRANE PROTEIN-RELATED"/>
    <property type="match status" value="1"/>
</dbReference>
<keyword evidence="2" id="KW-1133">Transmembrane helix</keyword>
<evidence type="ECO:0000256" key="1">
    <source>
        <dbReference type="ARBA" id="ARBA00009108"/>
    </source>
</evidence>
<feature type="transmembrane region" description="Helical" evidence="2">
    <location>
        <begin position="12"/>
        <end position="32"/>
    </location>
</feature>
<dbReference type="Gene3D" id="3.30.70.1880">
    <property type="entry name" value="Protein of unknown function DUF881"/>
    <property type="match status" value="1"/>
</dbReference>
<accession>A0AAU7V7V2</accession>
<dbReference type="RefSeq" id="WP_350258274.1">
    <property type="nucleotide sequence ID" value="NZ_CP138335.1"/>
</dbReference>
<reference evidence="3" key="1">
    <citation type="submission" date="2023-11" db="EMBL/GenBank/DDBJ databases">
        <title>Scrofimicrobium hongkongense sp. nov., isolated from a patient with peritonitis.</title>
        <authorList>
            <person name="Lao H.Y."/>
            <person name="Wong A.Y.P."/>
            <person name="Ng T.L."/>
            <person name="Wong R.Y.L."/>
            <person name="Yau M.C.Y."/>
            <person name="Lam J.Y.W."/>
            <person name="Siu G.K.H."/>
        </authorList>
    </citation>
    <scope>NUCLEOTIDE SEQUENCE</scope>
    <source>
        <strain evidence="3">R131</strain>
    </source>
</reference>
<keyword evidence="2" id="KW-0812">Transmembrane</keyword>
<evidence type="ECO:0000256" key="2">
    <source>
        <dbReference type="SAM" id="Phobius"/>
    </source>
</evidence>
<dbReference type="Pfam" id="PF05949">
    <property type="entry name" value="DUF881"/>
    <property type="match status" value="1"/>
</dbReference>
<dbReference type="AlphaFoldDB" id="A0AAU7V7V2"/>
<dbReference type="PANTHER" id="PTHR37313">
    <property type="entry name" value="UPF0749 PROTEIN RV1825"/>
    <property type="match status" value="1"/>
</dbReference>
<organism evidence="3">
    <name type="scientific">Scrofimicrobium appendicitidis</name>
    <dbReference type="NCBI Taxonomy" id="3079930"/>
    <lineage>
        <taxon>Bacteria</taxon>
        <taxon>Bacillati</taxon>
        <taxon>Actinomycetota</taxon>
        <taxon>Actinomycetes</taxon>
        <taxon>Actinomycetales</taxon>
        <taxon>Actinomycetaceae</taxon>
        <taxon>Scrofimicrobium</taxon>
    </lineage>
</organism>
<dbReference type="InterPro" id="IPR010273">
    <property type="entry name" value="DUF881"/>
</dbReference>
<dbReference type="EMBL" id="CP138335">
    <property type="protein sequence ID" value="XBW08074.1"/>
    <property type="molecule type" value="Genomic_DNA"/>
</dbReference>
<name>A0AAU7V7V2_9ACTO</name>
<proteinExistence type="inferred from homology"/>
<evidence type="ECO:0000313" key="3">
    <source>
        <dbReference type="EMBL" id="XBW08074.1"/>
    </source>
</evidence>
<dbReference type="GO" id="GO:0005886">
    <property type="term" value="C:plasma membrane"/>
    <property type="evidence" value="ECO:0007669"/>
    <property type="project" value="TreeGrafter"/>
</dbReference>
<gene>
    <name evidence="3" type="ORF">SAC06_00500</name>
</gene>
<sequence length="239" mass="25819">MRRGSRPGRTSTLAAQIVVLLICVVTGILFGWSAKLSRAQPTTLDLNLPHLVAERQASIGEAESANQEIQQQIDALLAASDDYNLIERNRPFLAEAVQGPGVQVTLDDAAPDVSVDGSISPNDLVVHQEDVNAVMNALWKGGAEAMAVQGVRITPRTPVRCIGNVILVGSTMFSPPYKIEAIGSPDRLVNAVNNDPQIQIYQQYVRAYGLGWRLDNAETLHLPALTEGLSFKTAQVIED</sequence>
<comment type="similarity">
    <text evidence="1">Belongs to the UPF0749 family.</text>
</comment>
<keyword evidence="2" id="KW-0472">Membrane</keyword>
<dbReference type="KEGG" id="sapp:SAC06_00500"/>
<protein>
    <submittedName>
        <fullName evidence="3">DUF881 domain-containing protein</fullName>
    </submittedName>
</protein>